<comment type="caution">
    <text evidence="2">The sequence shown here is derived from an EMBL/GenBank/DDBJ whole genome shotgun (WGS) entry which is preliminary data.</text>
</comment>
<evidence type="ECO:0008006" key="4">
    <source>
        <dbReference type="Google" id="ProtNLM"/>
    </source>
</evidence>
<dbReference type="Proteomes" id="UP000092993">
    <property type="component" value="Unassembled WGS sequence"/>
</dbReference>
<dbReference type="PANTHER" id="PTHR33979:SF2">
    <property type="entry name" value="PEPTIDASE M50B-LIKE-DOMAIN-CONTAINING PROTEIN"/>
    <property type="match status" value="1"/>
</dbReference>
<sequence>MPNIHEYPVHSFELFARSATNTLTPNTTQRNTLIVAACYILAIAILWHVPYLSAIIYPFKLLTVGFHEMSHAIAGVLTCAHIHSIELDPDEGGATRMSGGIPWITLPAGYLGSGLIGGALIACGFDTNASKIASLVLAVFFLFTLWWARRNWLTWLLILGMSGLIVLFWFVDGGVALRYLVLFIGVMSCMYVLWDVVDDTIARKVNGSDASSFAEVCGCCPSQVWGVLWLIVAFCFFAAGILVGLVAFKESAAQQAADSKHFLPVPGSTSSAWSLASTAPSYHQICVMIVSLAVLQVW</sequence>
<feature type="transmembrane region" description="Helical" evidence="1">
    <location>
        <begin position="132"/>
        <end position="148"/>
    </location>
</feature>
<keyword evidence="3" id="KW-1185">Reference proteome</keyword>
<gene>
    <name evidence="2" type="ORF">A0H81_04898</name>
</gene>
<dbReference type="STRING" id="5627.A0A1C7MGD6"/>
<keyword evidence="1" id="KW-0812">Transmembrane</keyword>
<dbReference type="OMA" id="LSVNHTQ"/>
<dbReference type="EMBL" id="LUGG01000004">
    <property type="protein sequence ID" value="OBZ75981.1"/>
    <property type="molecule type" value="Genomic_DNA"/>
</dbReference>
<dbReference type="OrthoDB" id="40823at2759"/>
<dbReference type="PANTHER" id="PTHR33979">
    <property type="entry name" value="OS02G0221600 PROTEIN"/>
    <property type="match status" value="1"/>
</dbReference>
<evidence type="ECO:0000313" key="3">
    <source>
        <dbReference type="Proteomes" id="UP000092993"/>
    </source>
</evidence>
<organism evidence="2 3">
    <name type="scientific">Grifola frondosa</name>
    <name type="common">Maitake</name>
    <name type="synonym">Polyporus frondosus</name>
    <dbReference type="NCBI Taxonomy" id="5627"/>
    <lineage>
        <taxon>Eukaryota</taxon>
        <taxon>Fungi</taxon>
        <taxon>Dikarya</taxon>
        <taxon>Basidiomycota</taxon>
        <taxon>Agaricomycotina</taxon>
        <taxon>Agaricomycetes</taxon>
        <taxon>Polyporales</taxon>
        <taxon>Grifolaceae</taxon>
        <taxon>Grifola</taxon>
    </lineage>
</organism>
<name>A0A1C7MGD6_GRIFR</name>
<protein>
    <recommendedName>
        <fullName evidence="4">Peptidase M50B-like-domain-containing protein</fullName>
    </recommendedName>
</protein>
<feature type="transmembrane region" description="Helical" evidence="1">
    <location>
        <begin position="154"/>
        <end position="171"/>
    </location>
</feature>
<keyword evidence="1" id="KW-0472">Membrane</keyword>
<keyword evidence="1" id="KW-1133">Transmembrane helix</keyword>
<accession>A0A1C7MGD6</accession>
<feature type="transmembrane region" description="Helical" evidence="1">
    <location>
        <begin position="103"/>
        <end position="125"/>
    </location>
</feature>
<reference evidence="2 3" key="1">
    <citation type="submission" date="2016-03" db="EMBL/GenBank/DDBJ databases">
        <title>Whole genome sequencing of Grifola frondosa 9006-11.</title>
        <authorList>
            <person name="Min B."/>
            <person name="Park H."/>
            <person name="Kim J.-G."/>
            <person name="Cho H."/>
            <person name="Oh Y.-L."/>
            <person name="Kong W.-S."/>
            <person name="Choi I.-G."/>
        </authorList>
    </citation>
    <scope>NUCLEOTIDE SEQUENCE [LARGE SCALE GENOMIC DNA]</scope>
    <source>
        <strain evidence="2 3">9006-11</strain>
    </source>
</reference>
<proteinExistence type="predicted"/>
<dbReference type="AlphaFoldDB" id="A0A1C7MGD6"/>
<feature type="transmembrane region" description="Helical" evidence="1">
    <location>
        <begin position="176"/>
        <end position="194"/>
    </location>
</feature>
<feature type="transmembrane region" description="Helical" evidence="1">
    <location>
        <begin position="227"/>
        <end position="248"/>
    </location>
</feature>
<evidence type="ECO:0000256" key="1">
    <source>
        <dbReference type="SAM" id="Phobius"/>
    </source>
</evidence>
<feature type="transmembrane region" description="Helical" evidence="1">
    <location>
        <begin position="32"/>
        <end position="49"/>
    </location>
</feature>
<dbReference type="Pfam" id="PF13398">
    <property type="entry name" value="Peptidase_M50B"/>
    <property type="match status" value="1"/>
</dbReference>
<evidence type="ECO:0000313" key="2">
    <source>
        <dbReference type="EMBL" id="OBZ75981.1"/>
    </source>
</evidence>
<dbReference type="InterPro" id="IPR049500">
    <property type="entry name" value="Peptidase_M50B-like"/>
</dbReference>